<evidence type="ECO:0000313" key="1">
    <source>
        <dbReference type="EMBL" id="SCC49113.1"/>
    </source>
</evidence>
<proteinExistence type="predicted"/>
<accession>A0A1C4F087</accession>
<dbReference type="EMBL" id="FMAR01000010">
    <property type="protein sequence ID" value="SCC49113.1"/>
    <property type="molecule type" value="Genomic_DNA"/>
</dbReference>
<organism evidence="1 2">
    <name type="scientific">Chitinophaga costaii</name>
    <dbReference type="NCBI Taxonomy" id="1335309"/>
    <lineage>
        <taxon>Bacteria</taxon>
        <taxon>Pseudomonadati</taxon>
        <taxon>Bacteroidota</taxon>
        <taxon>Chitinophagia</taxon>
        <taxon>Chitinophagales</taxon>
        <taxon>Chitinophagaceae</taxon>
        <taxon>Chitinophaga</taxon>
    </lineage>
</organism>
<evidence type="ECO:0000313" key="2">
    <source>
        <dbReference type="Proteomes" id="UP000242818"/>
    </source>
</evidence>
<dbReference type="AlphaFoldDB" id="A0A1C4F087"/>
<keyword evidence="2" id="KW-1185">Reference proteome</keyword>
<dbReference type="Proteomes" id="UP000242818">
    <property type="component" value="Unassembled WGS sequence"/>
</dbReference>
<dbReference type="SUPFAM" id="SSF55729">
    <property type="entry name" value="Acyl-CoA N-acyltransferases (Nat)"/>
    <property type="match status" value="1"/>
</dbReference>
<name>A0A1C4F087_9BACT</name>
<reference evidence="1 2" key="1">
    <citation type="submission" date="2016-08" db="EMBL/GenBank/DDBJ databases">
        <authorList>
            <person name="Seilhamer J.J."/>
        </authorList>
    </citation>
    <scope>NUCLEOTIDE SEQUENCE [LARGE SCALE GENOMIC DNA]</scope>
    <source>
        <strain evidence="1 2">A37T2</strain>
    </source>
</reference>
<gene>
    <name evidence="1" type="ORF">GA0116948_110161</name>
</gene>
<protein>
    <submittedName>
        <fullName evidence="1">Uncharacterized protein</fullName>
    </submittedName>
</protein>
<sequence>MLKWAISPNQRSCWSEEYGSLLLGLDELFICREHCGQFVARTFIDARIDAERTDPTFAGIELKTLAGNALANQFFASIGFRKK</sequence>
<dbReference type="InterPro" id="IPR016181">
    <property type="entry name" value="Acyl_CoA_acyltransferase"/>
</dbReference>